<name>A0ABU0E4C9_9FIRM</name>
<dbReference type="SUPFAM" id="SSF53167">
    <property type="entry name" value="Purine and uridine phosphorylases"/>
    <property type="match status" value="1"/>
</dbReference>
<comment type="caution">
    <text evidence="7">The sequence shown here is derived from an EMBL/GenBank/DDBJ whole genome shotgun (WGS) entry which is preliminary data.</text>
</comment>
<keyword evidence="5" id="KW-0486">Methionine biosynthesis</keyword>
<dbReference type="NCBIfam" id="NF004079">
    <property type="entry name" value="PRK05584.1"/>
    <property type="match status" value="1"/>
</dbReference>
<dbReference type="Proteomes" id="UP001230220">
    <property type="component" value="Unassembled WGS sequence"/>
</dbReference>
<accession>A0ABU0E4C9</accession>
<comment type="pathway">
    <text evidence="1">Amino-acid biosynthesis; L-methionine biosynthesis via salvage pathway; S-methyl-5-thio-alpha-D-ribose 1-phosphate from S-methyl-5'-thioadenosine (hydrolase route): step 1/2.</text>
</comment>
<sequence length="224" mass="24378">MIAIIGALEIEVAALKEHMSDIEEHSIADVSLTTGKIGNKDVVLVLSGVGKVNAAMTTATILHEYDIEYVINIGTAGGFKEEQKVLDIVIADKVVQHDFDTSVADGAEGIGLYSSCDEALIKKAYRLLEDEESNVYIGTIASGDVFIGRDDQIQLIKHNFKDVIACEMEAGAISYVCNRRQVPCIVLRSLSDNATKEGSEMDFYTYAQKASVRSAAFCVKFINE</sequence>
<evidence type="ECO:0000256" key="1">
    <source>
        <dbReference type="ARBA" id="ARBA00004945"/>
    </source>
</evidence>
<feature type="domain" description="Nucleoside phosphorylase" evidence="6">
    <location>
        <begin position="2"/>
        <end position="222"/>
    </location>
</feature>
<dbReference type="GO" id="GO:0008782">
    <property type="term" value="F:adenosylhomocysteine nucleosidase activity"/>
    <property type="evidence" value="ECO:0007669"/>
    <property type="project" value="UniProtKB-EC"/>
</dbReference>
<reference evidence="7 8" key="1">
    <citation type="submission" date="2023-07" db="EMBL/GenBank/DDBJ databases">
        <title>Genomic Encyclopedia of Type Strains, Phase IV (KMG-IV): sequencing the most valuable type-strain genomes for metagenomic binning, comparative biology and taxonomic classification.</title>
        <authorList>
            <person name="Goeker M."/>
        </authorList>
    </citation>
    <scope>NUCLEOTIDE SEQUENCE [LARGE SCALE GENOMIC DNA]</scope>
    <source>
        <strain evidence="7 8">DSM 16784</strain>
    </source>
</reference>
<dbReference type="PANTHER" id="PTHR46832:SF1">
    <property type="entry name" value="5'-METHYLTHIOADENOSINE_S-ADENOSYLHOMOCYSTEINE NUCLEOSIDASE"/>
    <property type="match status" value="1"/>
</dbReference>
<evidence type="ECO:0000259" key="6">
    <source>
        <dbReference type="Pfam" id="PF01048"/>
    </source>
</evidence>
<keyword evidence="8" id="KW-1185">Reference proteome</keyword>
<gene>
    <name evidence="7" type="ORF">J2S15_002415</name>
</gene>
<evidence type="ECO:0000313" key="8">
    <source>
        <dbReference type="Proteomes" id="UP001230220"/>
    </source>
</evidence>
<dbReference type="InterPro" id="IPR000845">
    <property type="entry name" value="Nucleoside_phosphorylase_d"/>
</dbReference>
<dbReference type="CDD" id="cd09008">
    <property type="entry name" value="MTAN"/>
    <property type="match status" value="1"/>
</dbReference>
<keyword evidence="3" id="KW-0028">Amino-acid biosynthesis</keyword>
<evidence type="ECO:0000256" key="5">
    <source>
        <dbReference type="ARBA" id="ARBA00023167"/>
    </source>
</evidence>
<keyword evidence="7" id="KW-0326">Glycosidase</keyword>
<evidence type="ECO:0000256" key="3">
    <source>
        <dbReference type="ARBA" id="ARBA00022605"/>
    </source>
</evidence>
<evidence type="ECO:0000256" key="2">
    <source>
        <dbReference type="ARBA" id="ARBA00011974"/>
    </source>
</evidence>
<dbReference type="NCBIfam" id="TIGR01704">
    <property type="entry name" value="MTA_SAH-Nsdase"/>
    <property type="match status" value="1"/>
</dbReference>
<dbReference type="EMBL" id="JAUSUR010000004">
    <property type="protein sequence ID" value="MDQ0361665.1"/>
    <property type="molecule type" value="Genomic_DNA"/>
</dbReference>
<dbReference type="InterPro" id="IPR010049">
    <property type="entry name" value="MTA_SAH_Nsdase"/>
</dbReference>
<dbReference type="Pfam" id="PF01048">
    <property type="entry name" value="PNP_UDP_1"/>
    <property type="match status" value="1"/>
</dbReference>
<dbReference type="PANTHER" id="PTHR46832">
    <property type="entry name" value="5'-METHYLTHIOADENOSINE/S-ADENOSYLHOMOCYSTEINE NUCLEOSIDASE"/>
    <property type="match status" value="1"/>
</dbReference>
<dbReference type="Gene3D" id="3.40.50.1580">
    <property type="entry name" value="Nucleoside phosphorylase domain"/>
    <property type="match status" value="1"/>
</dbReference>
<dbReference type="InterPro" id="IPR035994">
    <property type="entry name" value="Nucleoside_phosphorylase_sf"/>
</dbReference>
<evidence type="ECO:0000313" key="7">
    <source>
        <dbReference type="EMBL" id="MDQ0361665.1"/>
    </source>
</evidence>
<keyword evidence="4 7" id="KW-0378">Hydrolase</keyword>
<organism evidence="7 8">
    <name type="scientific">Breznakia pachnodae</name>
    <dbReference type="NCBI Taxonomy" id="265178"/>
    <lineage>
        <taxon>Bacteria</taxon>
        <taxon>Bacillati</taxon>
        <taxon>Bacillota</taxon>
        <taxon>Erysipelotrichia</taxon>
        <taxon>Erysipelotrichales</taxon>
        <taxon>Erysipelotrichaceae</taxon>
        <taxon>Breznakia</taxon>
    </lineage>
</organism>
<dbReference type="EC" id="3.2.2.9" evidence="2"/>
<evidence type="ECO:0000256" key="4">
    <source>
        <dbReference type="ARBA" id="ARBA00022801"/>
    </source>
</evidence>
<dbReference type="RefSeq" id="WP_307408580.1">
    <property type="nucleotide sequence ID" value="NZ_JAUSUR010000004.1"/>
</dbReference>
<proteinExistence type="predicted"/>
<protein>
    <recommendedName>
        <fullName evidence="2">adenosylhomocysteine nucleosidase</fullName>
        <ecNumber evidence="2">3.2.2.9</ecNumber>
    </recommendedName>
</protein>